<dbReference type="Gramene" id="evm.model.06.1689">
    <property type="protein sequence ID" value="cds.evm.model.06.1689"/>
    <property type="gene ID" value="evm.TU.06.1689"/>
</dbReference>
<reference evidence="1" key="1">
    <citation type="submission" date="2018-11" db="EMBL/GenBank/DDBJ databases">
        <authorList>
            <person name="Grassa J C."/>
        </authorList>
    </citation>
    <scope>NUCLEOTIDE SEQUENCE [LARGE SCALE GENOMIC DNA]</scope>
</reference>
<organism evidence="1 2">
    <name type="scientific">Cannabis sativa</name>
    <name type="common">Hemp</name>
    <name type="synonym">Marijuana</name>
    <dbReference type="NCBI Taxonomy" id="3483"/>
    <lineage>
        <taxon>Eukaryota</taxon>
        <taxon>Viridiplantae</taxon>
        <taxon>Streptophyta</taxon>
        <taxon>Embryophyta</taxon>
        <taxon>Tracheophyta</taxon>
        <taxon>Spermatophyta</taxon>
        <taxon>Magnoliopsida</taxon>
        <taxon>eudicotyledons</taxon>
        <taxon>Gunneridae</taxon>
        <taxon>Pentapetalae</taxon>
        <taxon>rosids</taxon>
        <taxon>fabids</taxon>
        <taxon>Rosales</taxon>
        <taxon>Cannabaceae</taxon>
        <taxon>Cannabis</taxon>
    </lineage>
</organism>
<dbReference type="AlphaFoldDB" id="A0A803PVJ8"/>
<dbReference type="Proteomes" id="UP000596661">
    <property type="component" value="Chromosome 6"/>
</dbReference>
<accession>A0A803PVJ8</accession>
<reference evidence="1" key="2">
    <citation type="submission" date="2021-03" db="UniProtKB">
        <authorList>
            <consortium name="EnsemblPlants"/>
        </authorList>
    </citation>
    <scope>IDENTIFICATION</scope>
</reference>
<name>A0A803PVJ8_CANSA</name>
<dbReference type="EnsemblPlants" id="evm.model.06.1689">
    <property type="protein sequence ID" value="cds.evm.model.06.1689"/>
    <property type="gene ID" value="evm.TU.06.1689"/>
</dbReference>
<proteinExistence type="predicted"/>
<protein>
    <submittedName>
        <fullName evidence="1">Uncharacterized protein</fullName>
    </submittedName>
</protein>
<evidence type="ECO:0000313" key="1">
    <source>
        <dbReference type="EnsemblPlants" id="cds.evm.model.06.1689"/>
    </source>
</evidence>
<dbReference type="EMBL" id="UZAU01000616">
    <property type="status" value="NOT_ANNOTATED_CDS"/>
    <property type="molecule type" value="Genomic_DNA"/>
</dbReference>
<evidence type="ECO:0000313" key="2">
    <source>
        <dbReference type="Proteomes" id="UP000596661"/>
    </source>
</evidence>
<keyword evidence="2" id="KW-1185">Reference proteome</keyword>
<sequence length="131" mass="14819">MILSDLWGGDNRINEDLLGLLFEYQCPIDSSSYPSSDLELVAGRDEETSSETNNAFEVEEVVSARRQYKTCVVFLNNPLGSYDEVKQPLNSFGRLSKVRIYHVMEESAEPRVLEHGDQQNRWISPSSSISS</sequence>